<keyword evidence="4" id="KW-1185">Reference proteome</keyword>
<gene>
    <name evidence="3" type="ORF">M1843_16345</name>
</gene>
<dbReference type="PANTHER" id="PTHR45128:SF2">
    <property type="entry name" value="METHYLTRANSFERASE DOMAIN-CONTAINING PROTEIN"/>
    <property type="match status" value="1"/>
</dbReference>
<sequence length="400" mass="42378">MTDQPRGTDPSIPAPLDTESFADRLFAATLGAVDVLAVHVGDRLGWYRALAESGPLTSTALAEATGTAERYAREWLEQQAATGVLVAEDPGASPALGADPQDLALARAYALPAAHAEVLTDASSLSYLAPLARFVGAIGPQLPRLLEAYRDGGGVSWEQLGDDARQAQADVNRPWFEQRLAPTLAALPAVHEALSRPGARVLDVGCGFGWSTLALARAYPRAEVHGIDVDRPSVAAARAAAAEAGLAARTRFHLADAAELTGVEPFDAALAFECVHDMPRPAAVLEAVRRVMRPDGVVVVMDEAVGDEFRAPADDVDRIMYGYSLFVCLPDGLSTSPSAGTGTVMRPATLRRYALEAGYAGIEVLPVDDFGFFRFYLLPLTPPDGRPETRTAEGDAHVPE</sequence>
<feature type="domain" description="Methyltransferase" evidence="1">
    <location>
        <begin position="197"/>
        <end position="308"/>
    </location>
</feature>
<dbReference type="InterPro" id="IPR029063">
    <property type="entry name" value="SAM-dependent_MTases_sf"/>
</dbReference>
<dbReference type="CDD" id="cd02440">
    <property type="entry name" value="AdoMet_MTases"/>
    <property type="match status" value="1"/>
</dbReference>
<dbReference type="Proteomes" id="UP001651050">
    <property type="component" value="Unassembled WGS sequence"/>
</dbReference>
<evidence type="ECO:0000313" key="4">
    <source>
        <dbReference type="Proteomes" id="UP001651050"/>
    </source>
</evidence>
<dbReference type="RefSeq" id="WP_416345171.1">
    <property type="nucleotide sequence ID" value="NZ_JALQCY010000005.1"/>
</dbReference>
<dbReference type="SUPFAM" id="SSF46785">
    <property type="entry name" value="Winged helix' DNA-binding domain"/>
    <property type="match status" value="1"/>
</dbReference>
<dbReference type="SUPFAM" id="SSF53335">
    <property type="entry name" value="S-adenosyl-L-methionine-dependent methyltransferases"/>
    <property type="match status" value="1"/>
</dbReference>
<dbReference type="InterPro" id="IPR048711">
    <property type="entry name" value="WHD_Rv2258c"/>
</dbReference>
<proteinExistence type="predicted"/>
<comment type="caution">
    <text evidence="3">The sequence shown here is derived from an EMBL/GenBank/DDBJ whole genome shotgun (WGS) entry which is preliminary data.</text>
</comment>
<accession>A0ABT0J767</accession>
<evidence type="ECO:0000259" key="1">
    <source>
        <dbReference type="Pfam" id="PF13847"/>
    </source>
</evidence>
<keyword evidence="3" id="KW-0489">Methyltransferase</keyword>
<keyword evidence="3" id="KW-0808">Transferase</keyword>
<feature type="domain" description="S-adenosylmethionine-dependent methyltransferase Rv2258c-like winged HTH" evidence="2">
    <location>
        <begin position="36"/>
        <end position="84"/>
    </location>
</feature>
<dbReference type="PANTHER" id="PTHR45128">
    <property type="entry name" value="METHYLTRANSFERASE TYPE 11"/>
    <property type="match status" value="1"/>
</dbReference>
<protein>
    <submittedName>
        <fullName evidence="3">Class I SAM-dependent methyltransferase</fullName>
    </submittedName>
</protein>
<organism evidence="3 4">
    <name type="scientific">Isoptericola peretonis</name>
    <dbReference type="NCBI Taxonomy" id="2918523"/>
    <lineage>
        <taxon>Bacteria</taxon>
        <taxon>Bacillati</taxon>
        <taxon>Actinomycetota</taxon>
        <taxon>Actinomycetes</taxon>
        <taxon>Micrococcales</taxon>
        <taxon>Promicromonosporaceae</taxon>
        <taxon>Isoptericola</taxon>
    </lineage>
</organism>
<dbReference type="Pfam" id="PF13847">
    <property type="entry name" value="Methyltransf_31"/>
    <property type="match status" value="1"/>
</dbReference>
<dbReference type="Pfam" id="PF21320">
    <property type="entry name" value="WHD_Rv2258c"/>
    <property type="match status" value="1"/>
</dbReference>
<name>A0ABT0J767_9MICO</name>
<evidence type="ECO:0000313" key="3">
    <source>
        <dbReference type="EMBL" id="MCK9795321.1"/>
    </source>
</evidence>
<dbReference type="EMBL" id="JALQCY010000005">
    <property type="protein sequence ID" value="MCK9795321.1"/>
    <property type="molecule type" value="Genomic_DNA"/>
</dbReference>
<dbReference type="GO" id="GO:0008168">
    <property type="term" value="F:methyltransferase activity"/>
    <property type="evidence" value="ECO:0007669"/>
    <property type="project" value="UniProtKB-KW"/>
</dbReference>
<evidence type="ECO:0000259" key="2">
    <source>
        <dbReference type="Pfam" id="PF21320"/>
    </source>
</evidence>
<dbReference type="InterPro" id="IPR036390">
    <property type="entry name" value="WH_DNA-bd_sf"/>
</dbReference>
<reference evidence="3 4" key="1">
    <citation type="submission" date="2022-02" db="EMBL/GenBank/DDBJ databases">
        <title>The car tank lid bacteriome: a reservoir of bacteria with potential in bioremediation of fuel.</title>
        <authorList>
            <person name="Vidal-Verdu A."/>
            <person name="Gomez-Martinez D."/>
            <person name="Latorre-Perez A."/>
            <person name="Pereto J."/>
            <person name="Porcar M."/>
        </authorList>
    </citation>
    <scope>NUCLEOTIDE SEQUENCE [LARGE SCALE GENOMIC DNA]</scope>
    <source>
        <strain evidence="3 4">4D.3</strain>
    </source>
</reference>
<dbReference type="Gene3D" id="3.40.50.150">
    <property type="entry name" value="Vaccinia Virus protein VP39"/>
    <property type="match status" value="1"/>
</dbReference>
<dbReference type="InterPro" id="IPR053173">
    <property type="entry name" value="SAM-binding_MTase"/>
</dbReference>
<dbReference type="InterPro" id="IPR025714">
    <property type="entry name" value="Methyltranfer_dom"/>
</dbReference>
<dbReference type="GO" id="GO:0032259">
    <property type="term" value="P:methylation"/>
    <property type="evidence" value="ECO:0007669"/>
    <property type="project" value="UniProtKB-KW"/>
</dbReference>